<keyword evidence="3 10" id="KW-0653">Protein transport</keyword>
<evidence type="ECO:0000256" key="3">
    <source>
        <dbReference type="ARBA" id="ARBA00022927"/>
    </source>
</evidence>
<comment type="similarity">
    <text evidence="1 10">Belongs to the peroxin-14 family.</text>
</comment>
<dbReference type="Pfam" id="PF04695">
    <property type="entry name" value="Pex14_N"/>
    <property type="match status" value="1"/>
</dbReference>
<keyword evidence="4" id="KW-0811">Translocation</keyword>
<name>A0ABR4MXU2_9FUNG</name>
<dbReference type="Proteomes" id="UP001527925">
    <property type="component" value="Unassembled WGS sequence"/>
</dbReference>
<dbReference type="PANTHER" id="PTHR23058">
    <property type="entry name" value="PEROXISOMAL MEMBRANE PROTEIN PEX14"/>
    <property type="match status" value="1"/>
</dbReference>
<evidence type="ECO:0000256" key="7">
    <source>
        <dbReference type="ARBA" id="ARBA00029502"/>
    </source>
</evidence>
<evidence type="ECO:0000256" key="4">
    <source>
        <dbReference type="ARBA" id="ARBA00023010"/>
    </source>
</evidence>
<evidence type="ECO:0000256" key="5">
    <source>
        <dbReference type="ARBA" id="ARBA00023136"/>
    </source>
</evidence>
<dbReference type="InterPro" id="IPR025655">
    <property type="entry name" value="PEX14"/>
</dbReference>
<dbReference type="InterPro" id="IPR036388">
    <property type="entry name" value="WH-like_DNA-bd_sf"/>
</dbReference>
<dbReference type="InterPro" id="IPR006785">
    <property type="entry name" value="Pex14_N"/>
</dbReference>
<evidence type="ECO:0000259" key="12">
    <source>
        <dbReference type="Pfam" id="PF04695"/>
    </source>
</evidence>
<evidence type="ECO:0000256" key="6">
    <source>
        <dbReference type="ARBA" id="ARBA00023140"/>
    </source>
</evidence>
<dbReference type="Gene3D" id="1.10.10.10">
    <property type="entry name" value="Winged helix-like DNA-binding domain superfamily/Winged helix DNA-binding domain"/>
    <property type="match status" value="1"/>
</dbReference>
<comment type="function">
    <text evidence="10">Component of the PEX13-PEX14 docking complex, a translocon channel that specifically mediates the import of peroxisomal cargo proteins bound to PEX5 receptor. The PEX13-PEX14 docking complex forms a large import pore which can be opened to a diameter of about 9 nm. Mechanistically, PEX5 receptor along with cargo proteins associates with the PEX14 subunit of the PEX13-PEX14 docking complex in the cytosol, leading to the insertion of the receptor into the organelle membrane with the concomitant translocation of the cargo into the peroxisome matrix.</text>
</comment>
<feature type="region of interest" description="Disordered" evidence="11">
    <location>
        <begin position="172"/>
        <end position="197"/>
    </location>
</feature>
<gene>
    <name evidence="13" type="ORF">HK105_208432</name>
</gene>
<evidence type="ECO:0000313" key="13">
    <source>
        <dbReference type="EMBL" id="KAL2912080.1"/>
    </source>
</evidence>
<evidence type="ECO:0000256" key="9">
    <source>
        <dbReference type="ARBA" id="ARBA00046271"/>
    </source>
</evidence>
<reference evidence="13 14" key="1">
    <citation type="submission" date="2023-09" db="EMBL/GenBank/DDBJ databases">
        <title>Pangenome analysis of Batrachochytrium dendrobatidis and related Chytrids.</title>
        <authorList>
            <person name="Yacoub M.N."/>
            <person name="Stajich J.E."/>
            <person name="James T.Y."/>
        </authorList>
    </citation>
    <scope>NUCLEOTIDE SEQUENCE [LARGE SCALE GENOMIC DNA]</scope>
    <source>
        <strain evidence="13 14">JEL0888</strain>
    </source>
</reference>
<evidence type="ECO:0000256" key="2">
    <source>
        <dbReference type="ARBA" id="ARBA00022448"/>
    </source>
</evidence>
<keyword evidence="14" id="KW-1185">Reference proteome</keyword>
<comment type="caution">
    <text evidence="13">The sequence shown here is derived from an EMBL/GenBank/DDBJ whole genome shotgun (WGS) entry which is preliminary data.</text>
</comment>
<evidence type="ECO:0000256" key="8">
    <source>
        <dbReference type="ARBA" id="ARBA00029691"/>
    </source>
</evidence>
<comment type="subcellular location">
    <subcellularLocation>
        <location evidence="9 10">Peroxisome membrane</location>
    </subcellularLocation>
</comment>
<evidence type="ECO:0000256" key="10">
    <source>
        <dbReference type="RuleBase" id="RU367032"/>
    </source>
</evidence>
<evidence type="ECO:0000256" key="1">
    <source>
        <dbReference type="ARBA" id="ARBA00005443"/>
    </source>
</evidence>
<evidence type="ECO:0000256" key="11">
    <source>
        <dbReference type="SAM" id="MobiDB-lite"/>
    </source>
</evidence>
<organism evidence="13 14">
    <name type="scientific">Polyrhizophydium stewartii</name>
    <dbReference type="NCBI Taxonomy" id="2732419"/>
    <lineage>
        <taxon>Eukaryota</taxon>
        <taxon>Fungi</taxon>
        <taxon>Fungi incertae sedis</taxon>
        <taxon>Chytridiomycota</taxon>
        <taxon>Chytridiomycota incertae sedis</taxon>
        <taxon>Chytridiomycetes</taxon>
        <taxon>Rhizophydiales</taxon>
        <taxon>Rhizophydiales incertae sedis</taxon>
        <taxon>Polyrhizophydium</taxon>
    </lineage>
</organism>
<dbReference type="EMBL" id="JADGIZ020000077">
    <property type="protein sequence ID" value="KAL2912080.1"/>
    <property type="molecule type" value="Genomic_DNA"/>
</dbReference>
<keyword evidence="6 10" id="KW-0576">Peroxisome</keyword>
<feature type="domain" description="Peroxisome membrane anchor protein Pex14p N-terminal" evidence="12">
    <location>
        <begin position="1"/>
        <end position="41"/>
    </location>
</feature>
<dbReference type="PANTHER" id="PTHR23058:SF0">
    <property type="entry name" value="PEROXISOMAL MEMBRANE PROTEIN PEX14"/>
    <property type="match status" value="1"/>
</dbReference>
<protein>
    <recommendedName>
        <fullName evidence="7 10">Peroxisomal membrane protein PEX14</fullName>
    </recommendedName>
    <alternativeName>
        <fullName evidence="8 10">Peroxin-14</fullName>
    </alternativeName>
</protein>
<accession>A0ABR4MXU2</accession>
<sequence>MVATAVTFLTSPRVASAGREQKAAFLRGKGLTAAEIAAAFAAADAAMPAHAPAPAPAPIAAPAPAPAPAAVGDLPLLPLPPLPPLAPLPAPPAPAAVSRMSASEVAKTVALSVVFAAGAAGGIAMLVKRYVWAALERLVGEYSAHTAQRLAAVSRFTSGVLGLCRLYEPSDATGGPSAPGTAAAGSGSTSASGADAGDGSATVVGALKRAIADSTARTGELSAAVEGLRGRRAATATGREARVLHAALDVSRMLSQELYASSAGVYSVYGRGLGLGGGGGERGAVDQLKSEIRSLKGMLISRRNFPTAPGAGRTAE</sequence>
<keyword evidence="2 10" id="KW-0813">Transport</keyword>
<evidence type="ECO:0000313" key="14">
    <source>
        <dbReference type="Proteomes" id="UP001527925"/>
    </source>
</evidence>
<keyword evidence="5 10" id="KW-0472">Membrane</keyword>
<proteinExistence type="inferred from homology"/>